<feature type="domain" description="PNPLA" evidence="8">
    <location>
        <begin position="22"/>
        <end position="229"/>
    </location>
</feature>
<feature type="non-terminal residue" evidence="9">
    <location>
        <position position="1"/>
    </location>
</feature>
<keyword evidence="6" id="KW-0378">Hydrolase</keyword>
<dbReference type="PROSITE" id="PS50837">
    <property type="entry name" value="NACHT"/>
    <property type="match status" value="1"/>
</dbReference>
<evidence type="ECO:0000256" key="1">
    <source>
        <dbReference type="ARBA" id="ARBA00013278"/>
    </source>
</evidence>
<feature type="short sequence motif" description="GXGXXG" evidence="6">
    <location>
        <begin position="26"/>
        <end position="31"/>
    </location>
</feature>
<evidence type="ECO:0000256" key="5">
    <source>
        <dbReference type="PROSITE-ProRule" id="PRU00023"/>
    </source>
</evidence>
<feature type="short sequence motif" description="DGA/G" evidence="6">
    <location>
        <begin position="216"/>
        <end position="218"/>
    </location>
</feature>
<feature type="repeat" description="ANK" evidence="5">
    <location>
        <begin position="1277"/>
        <end position="1309"/>
    </location>
</feature>
<dbReference type="GO" id="GO:0016042">
    <property type="term" value="P:lipid catabolic process"/>
    <property type="evidence" value="ECO:0007669"/>
    <property type="project" value="UniProtKB-UniRule"/>
</dbReference>
<keyword evidence="6" id="KW-0442">Lipid degradation</keyword>
<comment type="caution">
    <text evidence="9">The sequence shown here is derived from an EMBL/GenBank/DDBJ whole genome shotgun (WGS) entry which is preliminary data.</text>
</comment>
<keyword evidence="10" id="KW-1185">Reference proteome</keyword>
<evidence type="ECO:0000256" key="6">
    <source>
        <dbReference type="PROSITE-ProRule" id="PRU01161"/>
    </source>
</evidence>
<proteinExistence type="predicted"/>
<organism evidence="9 10">
    <name type="scientific">Colletotrichum incanum</name>
    <name type="common">Soybean anthracnose fungus</name>
    <dbReference type="NCBI Taxonomy" id="1573173"/>
    <lineage>
        <taxon>Eukaryota</taxon>
        <taxon>Fungi</taxon>
        <taxon>Dikarya</taxon>
        <taxon>Ascomycota</taxon>
        <taxon>Pezizomycotina</taxon>
        <taxon>Sordariomycetes</taxon>
        <taxon>Hypocreomycetidae</taxon>
        <taxon>Glomerellales</taxon>
        <taxon>Glomerellaceae</taxon>
        <taxon>Colletotrichum</taxon>
        <taxon>Colletotrichum spaethianum species complex</taxon>
    </lineage>
</organism>
<comment type="catalytic activity">
    <reaction evidence="4">
        <text>a 1,2-diacyl-sn-glycero-3-phosphocholine + H2O = a 1-acyl-sn-glycero-3-phosphocholine + a fatty acid + H(+)</text>
        <dbReference type="Rhea" id="RHEA:15801"/>
        <dbReference type="ChEBI" id="CHEBI:15377"/>
        <dbReference type="ChEBI" id="CHEBI:15378"/>
        <dbReference type="ChEBI" id="CHEBI:28868"/>
        <dbReference type="ChEBI" id="CHEBI:57643"/>
        <dbReference type="ChEBI" id="CHEBI:58168"/>
        <dbReference type="EC" id="3.1.1.4"/>
    </reaction>
    <physiologicalReaction direction="left-to-right" evidence="4">
        <dbReference type="Rhea" id="RHEA:15802"/>
    </physiologicalReaction>
</comment>
<evidence type="ECO:0000256" key="2">
    <source>
        <dbReference type="ARBA" id="ARBA00022737"/>
    </source>
</evidence>
<feature type="active site" description="Nucleophile" evidence="6">
    <location>
        <position position="68"/>
    </location>
</feature>
<dbReference type="InterPro" id="IPR016035">
    <property type="entry name" value="Acyl_Trfase/lysoPLipase"/>
</dbReference>
<dbReference type="PROSITE" id="PS51635">
    <property type="entry name" value="PNPLA"/>
    <property type="match status" value="1"/>
</dbReference>
<dbReference type="GO" id="GO:0004623">
    <property type="term" value="F:phospholipase A2 activity"/>
    <property type="evidence" value="ECO:0007669"/>
    <property type="project" value="UniProtKB-EC"/>
</dbReference>
<feature type="active site" description="Proton acceptor" evidence="6">
    <location>
        <position position="216"/>
    </location>
</feature>
<dbReference type="SUPFAM" id="SSF52540">
    <property type="entry name" value="P-loop containing nucleoside triphosphate hydrolases"/>
    <property type="match status" value="1"/>
</dbReference>
<dbReference type="SUPFAM" id="SSF52151">
    <property type="entry name" value="FabD/lysophospholipase-like"/>
    <property type="match status" value="1"/>
</dbReference>
<dbReference type="PANTHER" id="PTHR10039">
    <property type="entry name" value="AMELOGENIN"/>
    <property type="match status" value="1"/>
</dbReference>
<dbReference type="InterPro" id="IPR007111">
    <property type="entry name" value="NACHT_NTPase"/>
</dbReference>
<dbReference type="Proteomes" id="UP000076584">
    <property type="component" value="Unassembled WGS sequence"/>
</dbReference>
<dbReference type="Gene3D" id="3.40.1090.10">
    <property type="entry name" value="Cytosolic phospholipase A2 catalytic domain"/>
    <property type="match status" value="1"/>
</dbReference>
<dbReference type="PROSITE" id="PS50088">
    <property type="entry name" value="ANK_REPEAT"/>
    <property type="match status" value="1"/>
</dbReference>
<evidence type="ECO:0000256" key="3">
    <source>
        <dbReference type="ARBA" id="ARBA00023098"/>
    </source>
</evidence>
<reference evidence="9 10" key="1">
    <citation type="submission" date="2015-06" db="EMBL/GenBank/DDBJ databases">
        <title>Survival trade-offs in plant roots during colonization by closely related pathogenic and mutualistic fungi.</title>
        <authorList>
            <person name="Hacquard S."/>
            <person name="Kracher B."/>
            <person name="Hiruma K."/>
            <person name="Weinman A."/>
            <person name="Muench P."/>
            <person name="Garrido Oter R."/>
            <person name="Ver Loren van Themaat E."/>
            <person name="Dallerey J.-F."/>
            <person name="Damm U."/>
            <person name="Henrissat B."/>
            <person name="Lespinet O."/>
            <person name="Thon M."/>
            <person name="Kemen E."/>
            <person name="McHardy A.C."/>
            <person name="Schulze-Lefert P."/>
            <person name="O'Connell R.J."/>
        </authorList>
    </citation>
    <scope>NUCLEOTIDE SEQUENCE [LARGE SCALE GENOMIC DNA]</scope>
    <source>
        <strain evidence="9 10">MAFF 238704</strain>
    </source>
</reference>
<dbReference type="GO" id="GO:0046486">
    <property type="term" value="P:glycerolipid metabolic process"/>
    <property type="evidence" value="ECO:0007669"/>
    <property type="project" value="UniProtKB-ARBA"/>
</dbReference>
<evidence type="ECO:0000259" key="7">
    <source>
        <dbReference type="PROSITE" id="PS50837"/>
    </source>
</evidence>
<dbReference type="Pfam" id="PF12796">
    <property type="entry name" value="Ank_2"/>
    <property type="match status" value="1"/>
</dbReference>
<dbReference type="InterPro" id="IPR056884">
    <property type="entry name" value="NPHP3-like_N"/>
</dbReference>
<feature type="short sequence motif" description="GXSXG" evidence="6">
    <location>
        <begin position="66"/>
        <end position="70"/>
    </location>
</feature>
<dbReference type="EC" id="3.1.1.4" evidence="1"/>
<dbReference type="Pfam" id="PF01734">
    <property type="entry name" value="Patatin"/>
    <property type="match status" value="1"/>
</dbReference>
<keyword evidence="2" id="KW-0677">Repeat</keyword>
<accession>A0A166ZV95</accession>
<evidence type="ECO:0000313" key="10">
    <source>
        <dbReference type="Proteomes" id="UP000076584"/>
    </source>
</evidence>
<dbReference type="SMART" id="SM00248">
    <property type="entry name" value="ANK"/>
    <property type="match status" value="5"/>
</dbReference>
<keyword evidence="3 6" id="KW-0443">Lipid metabolism</keyword>
<dbReference type="CDD" id="cd07216">
    <property type="entry name" value="Pat17_PNPLA8_PNPLA9_like3"/>
    <property type="match status" value="1"/>
</dbReference>
<dbReference type="Pfam" id="PF24883">
    <property type="entry name" value="NPHP3_N"/>
    <property type="match status" value="1"/>
</dbReference>
<dbReference type="PROSITE" id="PS50297">
    <property type="entry name" value="ANK_REP_REGION"/>
    <property type="match status" value="1"/>
</dbReference>
<feature type="domain" description="NACHT" evidence="7">
    <location>
        <begin position="416"/>
        <end position="566"/>
    </location>
</feature>
<dbReference type="Gene3D" id="1.25.40.20">
    <property type="entry name" value="Ankyrin repeat-containing domain"/>
    <property type="match status" value="2"/>
</dbReference>
<protein>
    <recommendedName>
        <fullName evidence="1">phospholipase A2</fullName>
        <ecNumber evidence="1">3.1.1.4</ecNumber>
    </recommendedName>
</protein>
<dbReference type="InterPro" id="IPR027417">
    <property type="entry name" value="P-loop_NTPase"/>
</dbReference>
<gene>
    <name evidence="9" type="ORF">CI238_01255</name>
</gene>
<evidence type="ECO:0000313" key="9">
    <source>
        <dbReference type="EMBL" id="KZL79415.1"/>
    </source>
</evidence>
<dbReference type="SUPFAM" id="SSF48403">
    <property type="entry name" value="Ankyrin repeat"/>
    <property type="match status" value="2"/>
</dbReference>
<dbReference type="Gene3D" id="3.40.50.300">
    <property type="entry name" value="P-loop containing nucleotide triphosphate hydrolases"/>
    <property type="match status" value="1"/>
</dbReference>
<keyword evidence="5" id="KW-0040">ANK repeat</keyword>
<sequence length="1364" mass="151718">LKKMLLNGLNESMANQRPVRLLSLDGGGIRGLSSILVLKDLMRHVNRNRPHNDHLQPWQFFDLIGGTSTGGIIAIMLGCLRMTVEECEDAYIRLAKTIFKPKRWKYNCFSRGMDFLSASERYDSSKLEDVVKAIIKARTGSEKAPLLDLNEDTRCKVFVTTVQTDDHQLLLLRSYENKQEVDKHSKQFQLWEALRATSAATTYFKEYRRGNAGYLDGALKSNNPIFQVHHEARDLWPDREAFLVSIGTGTKPSVPLRGNLIHIARTLTKLVTETEETWSRFKGTHKDMLEDSLLFRYSVPELGGVDLGNYKLMGMVRHNTERHLKEASTEKYVMACAEKMVEIETKTYLKSKQSKTASLRVEDLSDTEKDCLRTLHATTQDYEGQRLGIDKPVPGTCQWFLRHPKFVDWVQGVSYSLLWVTANPGCGKSVLSSFLVDSLSQESSDSIVCSFFFKAGIDSRHDGNQALCSLLHQLFVAAPDLVQVAMESYSSKDASSFTGDIESLWTILREAVTRLAKRRVICVVDALDECSDGSRNRFIDQLVATFSSQCSPGKSAKLKFIVTSRPWPSIESRFQNLLAIRLRGENESPALSKDVEKVIKHRAKELEKSSALSAEASSMVEKVLAEGADRTFLWVSLVFDSIERLQSRKLSSIEKSLVSLPSDLDQLYENALKTFVDRAASHRLLGIVLAAKRPLKLEELNIALSLGENITSIKTLEQELEPDAEYTVKELGGFFVRIIDSTVFLVHQTARDFLLGFGPDSSETVPDPRIDLESAKIGLAKTCVNYLSLEELPTRPYLPTNEEERLASNKNFLAGLPPWGRSFYIYASTNWASQLGGDEVFESNSSIYQTVSRICNSSGPYFGGWWFFYVEKYFFVGEHINQAHLTGCSGRHYAHYSTMKRDPAATRGLLESGTCKAEQTDAYGQDLLLQACHRGGNRQIRWILDTCDHSTLNLYSALHSATSRGDMETVKLLLATRMQIIPSEHRTKSTKSSLTTAALAYHPILQLLLDKGLVIKGEDIVSAANRGYVETLALLIDRGPIDVGDIAPYLKEALVRATDNGYPRCRTMIIDHLPQGAADNLDPSVGLLPAAKRFDHCSLRELFAMGAVVIDNGEGLIFSCSFGHPDTTKALVDGGAYPKEVLDRALASYYDTNIGPELKTFCLKVVTRVVGSRGNLHDGFKFVPSFGLSFEASVALLLFLAAKGARLPRQKFVNVTASVIAMDGQFGLWLVETTEKLQDDETFSAKEFFPLACFWGRSSLVRMLIGRGVDVNSHDGCGMTPLVAATVSGSSEVVRLLLQQGAKADQYCQLIKSRSDCLSDIDCEMADLYAHVAKGLGCGYLEGTPRSLARTMGHPDIKELFDGC</sequence>
<dbReference type="InterPro" id="IPR036770">
    <property type="entry name" value="Ankyrin_rpt-contain_sf"/>
</dbReference>
<name>A0A166ZV95_COLIC</name>
<evidence type="ECO:0000259" key="8">
    <source>
        <dbReference type="PROSITE" id="PS51635"/>
    </source>
</evidence>
<dbReference type="STRING" id="1573173.A0A166ZV95"/>
<dbReference type="EMBL" id="LFIW01002106">
    <property type="protein sequence ID" value="KZL79415.1"/>
    <property type="molecule type" value="Genomic_DNA"/>
</dbReference>
<evidence type="ECO:0000256" key="4">
    <source>
        <dbReference type="ARBA" id="ARBA00023422"/>
    </source>
</evidence>
<dbReference type="InterPro" id="IPR002641">
    <property type="entry name" value="PNPLA_dom"/>
</dbReference>
<dbReference type="InterPro" id="IPR002110">
    <property type="entry name" value="Ankyrin_rpt"/>
</dbReference>